<dbReference type="GO" id="GO:0012505">
    <property type="term" value="C:endomembrane system"/>
    <property type="evidence" value="ECO:0007669"/>
    <property type="project" value="UniProtKB-SubCell"/>
</dbReference>
<keyword evidence="10" id="KW-0418">Kinase</keyword>
<keyword evidence="4" id="KW-0808">Transferase</keyword>
<dbReference type="PANTHER" id="PTHR24416">
    <property type="entry name" value="TYROSINE-PROTEIN KINASE RECEPTOR"/>
    <property type="match status" value="1"/>
</dbReference>
<keyword evidence="8" id="KW-0677">Repeat</keyword>
<dbReference type="Gene3D" id="3.80.20.20">
    <property type="entry name" value="Receptor L-domain"/>
    <property type="match status" value="1"/>
</dbReference>
<comment type="caution">
    <text evidence="17">The sequence shown here is derived from an EMBL/GenBank/DDBJ whole genome shotgun (WGS) entry which is preliminary data.</text>
</comment>
<dbReference type="InterPro" id="IPR020635">
    <property type="entry name" value="Tyr_kinase_cat_dom"/>
</dbReference>
<keyword evidence="14" id="KW-0829">Tyrosine-protein kinase</keyword>
<protein>
    <recommendedName>
        <fullName evidence="3">receptor protein-tyrosine kinase</fullName>
        <ecNumber evidence="3">2.7.10.1</ecNumber>
    </recommendedName>
</protein>
<keyword evidence="7" id="KW-0732">Signal</keyword>
<dbReference type="Pfam" id="PF01030">
    <property type="entry name" value="Recep_L_domain"/>
    <property type="match status" value="1"/>
</dbReference>
<evidence type="ECO:0000256" key="15">
    <source>
        <dbReference type="SAM" id="Phobius"/>
    </source>
</evidence>
<evidence type="ECO:0000256" key="4">
    <source>
        <dbReference type="ARBA" id="ARBA00022679"/>
    </source>
</evidence>
<feature type="transmembrane region" description="Helical" evidence="15">
    <location>
        <begin position="665"/>
        <end position="687"/>
    </location>
</feature>
<dbReference type="InterPro" id="IPR050122">
    <property type="entry name" value="RTK"/>
</dbReference>
<feature type="domain" description="Protein kinase" evidence="16">
    <location>
        <begin position="725"/>
        <end position="1100"/>
    </location>
</feature>
<evidence type="ECO:0000313" key="18">
    <source>
        <dbReference type="Proteomes" id="UP001626550"/>
    </source>
</evidence>
<accession>A0ABD2QHT7</accession>
<dbReference type="InterPro" id="IPR000719">
    <property type="entry name" value="Prot_kinase_dom"/>
</dbReference>
<evidence type="ECO:0000256" key="11">
    <source>
        <dbReference type="ARBA" id="ARBA00022840"/>
    </source>
</evidence>
<evidence type="ECO:0000256" key="12">
    <source>
        <dbReference type="ARBA" id="ARBA00022989"/>
    </source>
</evidence>
<dbReference type="PRINTS" id="PR00109">
    <property type="entry name" value="TYRKINASE"/>
</dbReference>
<dbReference type="SUPFAM" id="SSF52058">
    <property type="entry name" value="L domain-like"/>
    <property type="match status" value="1"/>
</dbReference>
<dbReference type="Gene3D" id="1.10.510.10">
    <property type="entry name" value="Transferase(Phosphotransferase) domain 1"/>
    <property type="match status" value="1"/>
</dbReference>
<dbReference type="GO" id="GO:0048468">
    <property type="term" value="P:cell development"/>
    <property type="evidence" value="ECO:0007669"/>
    <property type="project" value="UniProtKB-ARBA"/>
</dbReference>
<evidence type="ECO:0000313" key="17">
    <source>
        <dbReference type="EMBL" id="KAL3319095.1"/>
    </source>
</evidence>
<sequence>MSYFFKRVKEINYRLSIKSSDHLTKINFIRHLDRVGALAKNNMDLVLEIVDNKNLINLWNYNGMTSRAPGSKLKVNGLTLISENPLLCPKDILSLVKQHFDPIPKESSLKLIQMFNGLDKNCGYDSLELRVSDISWTTVTISWRLKPEVFNNISTDKTISTSTVIRLSDVTQNSTIERSKEFAKRWKGTIFMCDFESSDKTAFACTYLWKGLKPGSRYAVYLDSKSSLEFGDHLSEIVFFVTKSTNPKPVELLMIENIKPDSVLVSWTKSEDNQLPSESRPFDDVRHLIWIRSLNHSTKELHDTNFCTQKNALFSQNDASNSLLPFLKSSQSENQECMKFTADCSVLNYLDNSLLQLNSQSRILNNWPSGSTVWMSDPLDLSLPVLLSPPLDERHFLYSDHIPNVVHLAVVPAQDSSQQSLNWIYIHGLRHFTRYVFEIQVCRMLKGRKAPWEELNETAANMPNAREWKEYEEEFCSERTINHQLTKMQPNSNMLDTAKIQLMVDKNDIIGAWPDLTESNGPIAYYSINFHKVADIGAYGGIERVFGRLHLDDESLNAVLESTKYPLGSNKYCLNRKEWLAIGEEMSHARNSPDRETDEFTAWLANHPPTDTLYGGFRIINIDQGIYLLKISANSFGENGTWSDPIFFEVSEVPKVLAGLTKRQLISIITILIFFLVVICSVIHLVFRLRKRWILAGRELAPNPEYWAIYEVDKWEIDFADVDPLGWRHVLGKGSFGMVYYGSLKKITTPASRYFGNCKELPVAIKTLNSDATLFDRRDFVNEACYMKQFQSHHLIALLGVVTNTRLSATSVYATNLARKIRINGRISNLVGFLRDKCSNLRWKTRSNNQTVAQDLKELSGKSSAIPAIVRNKWNAVNASSSEIEKQKKMRKSVGPLVIMELMAEGDLASYLRHLGDFDLGSVAPSQAYLWATQIADGMAYLASQKFVHRDLAARNCLLNAQLVVKIGDFGLCRDIYERNYYHKQGRARLPVRWMAPESLYSAYFTAQSDVWSYGVVLWEIATMACLPFKGMNHEEVVRFVLNGDNLLTKYTPTNCPPLLLALMIHCFSYLPKRRPTFFGLLSILAPRFSDKIFQEHSYYFVECDKSFSVLNRNVFEDLEPSQEETEALSLADVLQSLKTSQDLLDQKSPKNWVLEQNIKNLLWLGQEIELTDDPLNSGLPGANTDFSDPLHQPVIFNEAACFEYRASSSHDASTEESVYSIEQFFAATTNPGETTIKSKTVKFRSTEDDENELPL</sequence>
<dbReference type="InterPro" id="IPR011009">
    <property type="entry name" value="Kinase-like_dom_sf"/>
</dbReference>
<keyword evidence="13 15" id="KW-0472">Membrane</keyword>
<evidence type="ECO:0000256" key="3">
    <source>
        <dbReference type="ARBA" id="ARBA00011902"/>
    </source>
</evidence>
<dbReference type="SUPFAM" id="SSF56112">
    <property type="entry name" value="Protein kinase-like (PK-like)"/>
    <property type="match status" value="1"/>
</dbReference>
<evidence type="ECO:0000256" key="2">
    <source>
        <dbReference type="ARBA" id="ARBA00004479"/>
    </source>
</evidence>
<dbReference type="PANTHER" id="PTHR24416:SF525">
    <property type="entry name" value="INSULIN-LIKE RECEPTOR"/>
    <property type="match status" value="1"/>
</dbReference>
<gene>
    <name evidence="17" type="ORF">Ciccas_002244</name>
</gene>
<proteinExistence type="predicted"/>
<dbReference type="PROSITE" id="PS50011">
    <property type="entry name" value="PROTEIN_KINASE_DOM"/>
    <property type="match status" value="1"/>
</dbReference>
<organism evidence="17 18">
    <name type="scientific">Cichlidogyrus casuarinus</name>
    <dbReference type="NCBI Taxonomy" id="1844966"/>
    <lineage>
        <taxon>Eukaryota</taxon>
        <taxon>Metazoa</taxon>
        <taxon>Spiralia</taxon>
        <taxon>Lophotrochozoa</taxon>
        <taxon>Platyhelminthes</taxon>
        <taxon>Monogenea</taxon>
        <taxon>Monopisthocotylea</taxon>
        <taxon>Dactylogyridea</taxon>
        <taxon>Ancyrocephalidae</taxon>
        <taxon>Cichlidogyrus</taxon>
    </lineage>
</organism>
<dbReference type="InterPro" id="IPR000494">
    <property type="entry name" value="Rcpt_L-dom"/>
</dbReference>
<dbReference type="GO" id="GO:0005524">
    <property type="term" value="F:ATP binding"/>
    <property type="evidence" value="ECO:0007669"/>
    <property type="project" value="UniProtKB-KW"/>
</dbReference>
<keyword evidence="11" id="KW-0067">ATP-binding</keyword>
<dbReference type="Proteomes" id="UP001626550">
    <property type="component" value="Unassembled WGS sequence"/>
</dbReference>
<reference evidence="17 18" key="1">
    <citation type="submission" date="2024-11" db="EMBL/GenBank/DDBJ databases">
        <title>Adaptive evolution of stress response genes in parasites aligns with host niche diversity.</title>
        <authorList>
            <person name="Hahn C."/>
            <person name="Resl P."/>
        </authorList>
    </citation>
    <scope>NUCLEOTIDE SEQUENCE [LARGE SCALE GENOMIC DNA]</scope>
    <source>
        <strain evidence="17">EGGRZ-B1_66</strain>
        <tissue evidence="17">Body</tissue>
    </source>
</reference>
<dbReference type="EMBL" id="JBJKFK010000171">
    <property type="protein sequence ID" value="KAL3319095.1"/>
    <property type="molecule type" value="Genomic_DNA"/>
</dbReference>
<dbReference type="SMART" id="SM00219">
    <property type="entry name" value="TyrKc"/>
    <property type="match status" value="1"/>
</dbReference>
<evidence type="ECO:0000259" key="16">
    <source>
        <dbReference type="PROSITE" id="PS50011"/>
    </source>
</evidence>
<dbReference type="EC" id="2.7.10.1" evidence="3"/>
<evidence type="ECO:0000256" key="14">
    <source>
        <dbReference type="ARBA" id="ARBA00023137"/>
    </source>
</evidence>
<keyword evidence="6 15" id="KW-0812">Transmembrane</keyword>
<comment type="subcellular location">
    <subcellularLocation>
        <location evidence="1">Endomembrane system</location>
    </subcellularLocation>
    <subcellularLocation>
        <location evidence="2">Membrane</location>
        <topology evidence="2">Single-pass type I membrane protein</topology>
    </subcellularLocation>
</comment>
<dbReference type="GO" id="GO:0050793">
    <property type="term" value="P:regulation of developmental process"/>
    <property type="evidence" value="ECO:0007669"/>
    <property type="project" value="UniProtKB-ARBA"/>
</dbReference>
<dbReference type="Gene3D" id="3.30.200.20">
    <property type="entry name" value="Phosphorylase Kinase, domain 1"/>
    <property type="match status" value="1"/>
</dbReference>
<evidence type="ECO:0000256" key="6">
    <source>
        <dbReference type="ARBA" id="ARBA00022692"/>
    </source>
</evidence>
<dbReference type="SUPFAM" id="SSF49265">
    <property type="entry name" value="Fibronectin type III"/>
    <property type="match status" value="1"/>
</dbReference>
<evidence type="ECO:0000256" key="9">
    <source>
        <dbReference type="ARBA" id="ARBA00022741"/>
    </source>
</evidence>
<dbReference type="InterPro" id="IPR008266">
    <property type="entry name" value="Tyr_kinase_AS"/>
</dbReference>
<dbReference type="FunFam" id="1.10.510.10:FF:001512">
    <property type="entry name" value="Receptor tyrosine-protein kinase erbB-2"/>
    <property type="match status" value="1"/>
</dbReference>
<evidence type="ECO:0000256" key="7">
    <source>
        <dbReference type="ARBA" id="ARBA00022729"/>
    </source>
</evidence>
<dbReference type="Pfam" id="PF07714">
    <property type="entry name" value="PK_Tyr_Ser-Thr"/>
    <property type="match status" value="2"/>
</dbReference>
<dbReference type="InterPro" id="IPR036941">
    <property type="entry name" value="Rcpt_L-dom_sf"/>
</dbReference>
<evidence type="ECO:0000256" key="5">
    <source>
        <dbReference type="ARBA" id="ARBA00022685"/>
    </source>
</evidence>
<evidence type="ECO:0000256" key="13">
    <source>
        <dbReference type="ARBA" id="ARBA00023136"/>
    </source>
</evidence>
<evidence type="ECO:0000256" key="1">
    <source>
        <dbReference type="ARBA" id="ARBA00004308"/>
    </source>
</evidence>
<dbReference type="InterPro" id="IPR001245">
    <property type="entry name" value="Ser-Thr/Tyr_kinase_cat_dom"/>
</dbReference>
<dbReference type="GO" id="GO:0030182">
    <property type="term" value="P:neuron differentiation"/>
    <property type="evidence" value="ECO:0007669"/>
    <property type="project" value="UniProtKB-ARBA"/>
</dbReference>
<dbReference type="InterPro" id="IPR036116">
    <property type="entry name" value="FN3_sf"/>
</dbReference>
<keyword evidence="18" id="KW-1185">Reference proteome</keyword>
<name>A0ABD2QHT7_9PLAT</name>
<dbReference type="PROSITE" id="PS00109">
    <property type="entry name" value="PROTEIN_KINASE_TYR"/>
    <property type="match status" value="1"/>
</dbReference>
<evidence type="ECO:0000256" key="8">
    <source>
        <dbReference type="ARBA" id="ARBA00022737"/>
    </source>
</evidence>
<dbReference type="AlphaFoldDB" id="A0ABD2QHT7"/>
<keyword evidence="12 15" id="KW-1133">Transmembrane helix</keyword>
<keyword evidence="9" id="KW-0547">Nucleotide-binding</keyword>
<dbReference type="GO" id="GO:0004714">
    <property type="term" value="F:transmembrane receptor protein tyrosine kinase activity"/>
    <property type="evidence" value="ECO:0007669"/>
    <property type="project" value="UniProtKB-EC"/>
</dbReference>
<evidence type="ECO:0000256" key="10">
    <source>
        <dbReference type="ARBA" id="ARBA00022777"/>
    </source>
</evidence>
<dbReference type="GO" id="GO:0016020">
    <property type="term" value="C:membrane"/>
    <property type="evidence" value="ECO:0007669"/>
    <property type="project" value="UniProtKB-SubCell"/>
</dbReference>
<keyword evidence="5" id="KW-0165">Cleavage on pair of basic residues</keyword>